<feature type="transmembrane region" description="Helical" evidence="1">
    <location>
        <begin position="47"/>
        <end position="69"/>
    </location>
</feature>
<name>A0A2T8I0P1_9POAL</name>
<evidence type="ECO:0000313" key="2">
    <source>
        <dbReference type="EMBL" id="PVH31240.1"/>
    </source>
</evidence>
<reference evidence="2" key="1">
    <citation type="submission" date="2018-04" db="EMBL/GenBank/DDBJ databases">
        <title>WGS assembly of Panicum hallii.</title>
        <authorList>
            <person name="Lovell J."/>
            <person name="Jenkins J."/>
            <person name="Lowry D."/>
            <person name="Mamidi S."/>
            <person name="Sreedasyam A."/>
            <person name="Weng X."/>
            <person name="Barry K."/>
            <person name="Bonette J."/>
            <person name="Campitelli B."/>
            <person name="Daum C."/>
            <person name="Gordon S."/>
            <person name="Gould B."/>
            <person name="Lipzen A."/>
            <person name="Macqueen A."/>
            <person name="Palacio-Mejia J."/>
            <person name="Plott C."/>
            <person name="Shakirov E."/>
            <person name="Shu S."/>
            <person name="Yoshinaga Y."/>
            <person name="Zane M."/>
            <person name="Rokhsar D."/>
            <person name="Grimwood J."/>
            <person name="Schmutz J."/>
            <person name="Juenger T."/>
        </authorList>
    </citation>
    <scope>NUCLEOTIDE SEQUENCE [LARGE SCALE GENOMIC DNA]</scope>
    <source>
        <strain evidence="2">FIL2</strain>
    </source>
</reference>
<keyword evidence="1" id="KW-1133">Transmembrane helix</keyword>
<feature type="transmembrane region" description="Helical" evidence="1">
    <location>
        <begin position="22"/>
        <end position="41"/>
    </location>
</feature>
<gene>
    <name evidence="2" type="ORF">PAHAL_9G092800</name>
</gene>
<sequence>MAIILGLHFFTKFCSPFFHFEVLLKRFVLGIFLIIFSPKILLPNFSLSQFFSFFPSNLFISFFFLQLFCS</sequence>
<evidence type="ECO:0000256" key="1">
    <source>
        <dbReference type="SAM" id="Phobius"/>
    </source>
</evidence>
<dbReference type="Gramene" id="PVH31240">
    <property type="protein sequence ID" value="PVH31240"/>
    <property type="gene ID" value="PAHAL_9G092800"/>
</dbReference>
<dbReference type="Proteomes" id="UP000243499">
    <property type="component" value="Chromosome 9"/>
</dbReference>
<dbReference type="EMBL" id="CM008054">
    <property type="protein sequence ID" value="PVH31240.1"/>
    <property type="molecule type" value="Genomic_DNA"/>
</dbReference>
<protein>
    <submittedName>
        <fullName evidence="2">Uncharacterized protein</fullName>
    </submittedName>
</protein>
<organism evidence="2">
    <name type="scientific">Panicum hallii</name>
    <dbReference type="NCBI Taxonomy" id="206008"/>
    <lineage>
        <taxon>Eukaryota</taxon>
        <taxon>Viridiplantae</taxon>
        <taxon>Streptophyta</taxon>
        <taxon>Embryophyta</taxon>
        <taxon>Tracheophyta</taxon>
        <taxon>Spermatophyta</taxon>
        <taxon>Magnoliopsida</taxon>
        <taxon>Liliopsida</taxon>
        <taxon>Poales</taxon>
        <taxon>Poaceae</taxon>
        <taxon>PACMAD clade</taxon>
        <taxon>Panicoideae</taxon>
        <taxon>Panicodae</taxon>
        <taxon>Paniceae</taxon>
        <taxon>Panicinae</taxon>
        <taxon>Panicum</taxon>
        <taxon>Panicum sect. Panicum</taxon>
    </lineage>
</organism>
<keyword evidence="1" id="KW-0812">Transmembrane</keyword>
<proteinExistence type="predicted"/>
<keyword evidence="1" id="KW-0472">Membrane</keyword>
<dbReference type="AlphaFoldDB" id="A0A2T8I0P1"/>
<accession>A0A2T8I0P1</accession>